<sequence>MGRSKKGWIACGQSIDLNGSEPIVKTAIGSSMMHKVRQCMFMWGRFVGCMVRLAIVGSARVCHERFGKSWDRGDRARLESVAEKNMSKLSGLKASSEAVRSQMDEILKNLQVLSNVRERSHDSDNGTHNVHDDAEDSRLTRSHNRFSKVEFPKFHGTDVEELPWNDYVRSISARFVSRLIEDVMGALKALNQTGTLDEYYDEFDLLLNKVSIPEEYAISLFLEGLKPEIRCHVKLFKPTTLRDSYSLARLQNQAIVTMEKTKNNTTNSSIKPTNFVSKTNYTSCSFNNSNKLPLLPAPIKANPINSFKPAGNKRLSGKDFEDKRAKGECFWCTEKFTLGHKCSNNKQLFLFEIMEEKECEEKSSYVMEKEAVVDPHISLCAIMGAMGIPHNFLNAKMAKKLNCQLQTVKDMPVTIADGNKLPCMYVCKYFQWVMQGNSIKEDLLVIPLSNYDIVLGIQWLQTLNDIIWNFKKLTMKFKVNNHTYELKGTGAVGVSLCPMQKMSKLLCNTDSIVQAQLFSLQATKGQQFQHETKIDDVQADLEDTLDTNLLS</sequence>
<feature type="domain" description="Ty3 transposon capsid-like protein" evidence="2">
    <location>
        <begin position="154"/>
        <end position="264"/>
    </location>
</feature>
<dbReference type="InterPro" id="IPR032567">
    <property type="entry name" value="RTL1-rel"/>
</dbReference>
<dbReference type="InterPro" id="IPR021109">
    <property type="entry name" value="Peptidase_aspartic_dom_sf"/>
</dbReference>
<keyword evidence="4" id="KW-1185">Reference proteome</keyword>
<reference evidence="3 4" key="1">
    <citation type="submission" date="2019-05" db="EMBL/GenBank/DDBJ databases">
        <title>Mikania micrantha, genome provides insights into the molecular mechanism of rapid growth.</title>
        <authorList>
            <person name="Liu B."/>
        </authorList>
    </citation>
    <scope>NUCLEOTIDE SEQUENCE [LARGE SCALE GENOMIC DNA]</scope>
    <source>
        <strain evidence="3">NLD-2019</strain>
        <tissue evidence="3">Leaf</tissue>
    </source>
</reference>
<name>A0A5N6LSL0_9ASTR</name>
<dbReference type="Pfam" id="PF08284">
    <property type="entry name" value="RVP_2"/>
    <property type="match status" value="1"/>
</dbReference>
<dbReference type="PANTHER" id="PTHR15503">
    <property type="entry name" value="LDOC1 RELATED"/>
    <property type="match status" value="1"/>
</dbReference>
<feature type="region of interest" description="Disordered" evidence="1">
    <location>
        <begin position="117"/>
        <end position="138"/>
    </location>
</feature>
<organism evidence="3 4">
    <name type="scientific">Mikania micrantha</name>
    <name type="common">bitter vine</name>
    <dbReference type="NCBI Taxonomy" id="192012"/>
    <lineage>
        <taxon>Eukaryota</taxon>
        <taxon>Viridiplantae</taxon>
        <taxon>Streptophyta</taxon>
        <taxon>Embryophyta</taxon>
        <taxon>Tracheophyta</taxon>
        <taxon>Spermatophyta</taxon>
        <taxon>Magnoliopsida</taxon>
        <taxon>eudicotyledons</taxon>
        <taxon>Gunneridae</taxon>
        <taxon>Pentapetalae</taxon>
        <taxon>asterids</taxon>
        <taxon>campanulids</taxon>
        <taxon>Asterales</taxon>
        <taxon>Asteraceae</taxon>
        <taxon>Asteroideae</taxon>
        <taxon>Heliantheae alliance</taxon>
        <taxon>Eupatorieae</taxon>
        <taxon>Mikania</taxon>
    </lineage>
</organism>
<dbReference type="CDD" id="cd00303">
    <property type="entry name" value="retropepsin_like"/>
    <property type="match status" value="1"/>
</dbReference>
<dbReference type="EMBL" id="SZYD01000019">
    <property type="protein sequence ID" value="KAD2394418.1"/>
    <property type="molecule type" value="Genomic_DNA"/>
</dbReference>
<evidence type="ECO:0000256" key="1">
    <source>
        <dbReference type="SAM" id="MobiDB-lite"/>
    </source>
</evidence>
<dbReference type="AlphaFoldDB" id="A0A5N6LSL0"/>
<evidence type="ECO:0000313" key="3">
    <source>
        <dbReference type="EMBL" id="KAD2394418.1"/>
    </source>
</evidence>
<protein>
    <recommendedName>
        <fullName evidence="2">Ty3 transposon capsid-like protein domain-containing protein</fullName>
    </recommendedName>
</protein>
<dbReference type="InterPro" id="IPR045358">
    <property type="entry name" value="Ty3_capsid"/>
</dbReference>
<evidence type="ECO:0000313" key="4">
    <source>
        <dbReference type="Proteomes" id="UP000326396"/>
    </source>
</evidence>
<dbReference type="Proteomes" id="UP000326396">
    <property type="component" value="Linkage Group LG9"/>
</dbReference>
<gene>
    <name evidence="3" type="ORF">E3N88_41395</name>
</gene>
<dbReference type="Gene3D" id="2.40.70.10">
    <property type="entry name" value="Acid Proteases"/>
    <property type="match status" value="1"/>
</dbReference>
<dbReference type="Pfam" id="PF19259">
    <property type="entry name" value="Ty3_capsid"/>
    <property type="match status" value="1"/>
</dbReference>
<evidence type="ECO:0000259" key="2">
    <source>
        <dbReference type="Pfam" id="PF19259"/>
    </source>
</evidence>
<proteinExistence type="predicted"/>
<dbReference type="PANTHER" id="PTHR15503:SF22">
    <property type="entry name" value="TRANSPOSON TY3-I GAG POLYPROTEIN"/>
    <property type="match status" value="1"/>
</dbReference>
<accession>A0A5N6LSL0</accession>
<comment type="caution">
    <text evidence="3">The sequence shown here is derived from an EMBL/GenBank/DDBJ whole genome shotgun (WGS) entry which is preliminary data.</text>
</comment>